<dbReference type="HOGENOM" id="CLU_009583_14_2_7"/>
<dbReference type="AlphaFoldDB" id="T2GDK1"/>
<organism evidence="2 3">
    <name type="scientific">Megalodesulfovibrio gigas (strain ATCC 19364 / DSM 1382 / NCIMB 9332 / VKM B-1759)</name>
    <name type="common">Desulfovibrio gigas</name>
    <dbReference type="NCBI Taxonomy" id="1121448"/>
    <lineage>
        <taxon>Bacteria</taxon>
        <taxon>Pseudomonadati</taxon>
        <taxon>Thermodesulfobacteriota</taxon>
        <taxon>Desulfovibrionia</taxon>
        <taxon>Desulfovibrionales</taxon>
        <taxon>Desulfovibrionaceae</taxon>
        <taxon>Megalodesulfovibrio</taxon>
    </lineage>
</organism>
<dbReference type="Gene3D" id="3.40.50.2000">
    <property type="entry name" value="Glycogen Phosphorylase B"/>
    <property type="match status" value="2"/>
</dbReference>
<reference evidence="3" key="2">
    <citation type="submission" date="2013-07" db="EMBL/GenBank/DDBJ databases">
        <authorList>
            <person name="Morais-Silva F.O."/>
            <person name="Rezende A.M."/>
            <person name="Pimentel C."/>
            <person name="Resende D.M."/>
            <person name="Santos C.I."/>
            <person name="Clemente C."/>
            <person name="de Oliveira L.M."/>
            <person name="da Silva S.M."/>
            <person name="Costa D.A."/>
            <person name="Varela-Raposo A."/>
            <person name="Horacio E.C.A."/>
            <person name="Matos M."/>
            <person name="Flores O."/>
            <person name="Ruiz J.C."/>
            <person name="Rodrigues-Pousada C."/>
        </authorList>
    </citation>
    <scope>NUCLEOTIDE SEQUENCE [LARGE SCALE GENOMIC DNA]</scope>
    <source>
        <strain evidence="3">ATCC 19364 / DSM 1382 / NCIMB 9332 / VKM B-1759</strain>
    </source>
</reference>
<evidence type="ECO:0000259" key="1">
    <source>
        <dbReference type="Pfam" id="PF00534"/>
    </source>
</evidence>
<proteinExistence type="predicted"/>
<dbReference type="PANTHER" id="PTHR45947:SF14">
    <property type="entry name" value="SLL1723 PROTEIN"/>
    <property type="match status" value="1"/>
</dbReference>
<dbReference type="Proteomes" id="UP000016587">
    <property type="component" value="Chromosome"/>
</dbReference>
<dbReference type="PANTHER" id="PTHR45947">
    <property type="entry name" value="SULFOQUINOVOSYL TRANSFERASE SQD2"/>
    <property type="match status" value="1"/>
</dbReference>
<dbReference type="CDD" id="cd03801">
    <property type="entry name" value="GT4_PimA-like"/>
    <property type="match status" value="1"/>
</dbReference>
<dbReference type="InterPro" id="IPR001296">
    <property type="entry name" value="Glyco_trans_1"/>
</dbReference>
<accession>T2GDK1</accession>
<dbReference type="eggNOG" id="COG0438">
    <property type="taxonomic scope" value="Bacteria"/>
</dbReference>
<dbReference type="KEGG" id="dgg:DGI_2232"/>
<evidence type="ECO:0000313" key="2">
    <source>
        <dbReference type="EMBL" id="AGW13987.1"/>
    </source>
</evidence>
<reference evidence="2 3" key="1">
    <citation type="journal article" date="2013" name="J. Bacteriol.">
        <title>Roles of HynAB and Ech, the only two hydrogenases found in the model sulfate reducer Desulfovibrio gigas.</title>
        <authorList>
            <person name="Morais-Silva F.O."/>
            <person name="Santos C.I."/>
            <person name="Rodrigues R."/>
            <person name="Pereira I.A."/>
            <person name="Rodrigues-Pousada C."/>
        </authorList>
    </citation>
    <scope>NUCLEOTIDE SEQUENCE [LARGE SCALE GENOMIC DNA]</scope>
    <source>
        <strain evidence="3">ATCC 19364 / DSM 1382 / NCIMB 9332 / VKM B-1759</strain>
    </source>
</reference>
<dbReference type="GO" id="GO:0016757">
    <property type="term" value="F:glycosyltransferase activity"/>
    <property type="evidence" value="ECO:0007669"/>
    <property type="project" value="InterPro"/>
</dbReference>
<dbReference type="InterPro" id="IPR050194">
    <property type="entry name" value="Glycosyltransferase_grp1"/>
</dbReference>
<dbReference type="RefSeq" id="WP_021760933.1">
    <property type="nucleotide sequence ID" value="NC_022444.1"/>
</dbReference>
<dbReference type="EMBL" id="CP006585">
    <property type="protein sequence ID" value="AGW13987.1"/>
    <property type="molecule type" value="Genomic_DNA"/>
</dbReference>
<evidence type="ECO:0000313" key="3">
    <source>
        <dbReference type="Proteomes" id="UP000016587"/>
    </source>
</evidence>
<keyword evidence="2" id="KW-0808">Transferase</keyword>
<name>T2GDK1_MEGG1</name>
<dbReference type="PATRIC" id="fig|1121448.10.peg.2185"/>
<dbReference type="STRING" id="1121448.DGI_2232"/>
<gene>
    <name evidence="2" type="ORF">DGI_2232</name>
</gene>
<protein>
    <submittedName>
        <fullName evidence="2">Putative group 1 glycosyl transferase</fullName>
    </submittedName>
</protein>
<keyword evidence="3" id="KW-1185">Reference proteome</keyword>
<dbReference type="OrthoDB" id="267270at2"/>
<dbReference type="Pfam" id="PF00534">
    <property type="entry name" value="Glycos_transf_1"/>
    <property type="match status" value="1"/>
</dbReference>
<feature type="domain" description="Glycosyl transferase family 1" evidence="1">
    <location>
        <begin position="234"/>
        <end position="404"/>
    </location>
</feature>
<dbReference type="SUPFAM" id="SSF53756">
    <property type="entry name" value="UDP-Glycosyltransferase/glycogen phosphorylase"/>
    <property type="match status" value="1"/>
</dbReference>
<sequence length="452" mass="49542">MSAATSAHSTTSAPSAAQPAPRLALLLKGYPRISETFIINEIRLLEQMGFRLAIISMRPPRELIRHACVDEIKAPVYYLPEHFFRNLPMFLFHALCFALRRPREFARAFGYMLTRIPGSSSKVACVKHLFQAAMLAQTFLRDEPILHVHAHFAHSPTSVAQYVSMLTGLPFSFTAHAKDIYTQLPDRLRDKLERAAFVVTCTQHNKAALETIAPTVQVQCVYHGIELARFSAPQRPAKAEPPYCILTVARFVEKKGLPTVLQALAMLKARGLAFRYVLVGDGPKKAELVREIARLELEDVVELAGTCAHEEVIGLYRQAHCFVLGCKIAKDGDRDGIPNVIAEAMAMGVPVAATRVSAIPELALHDQTALLCASDDPADLAEAIRRLLTDTALRERLIPAARQRVQDVFDNQACIRELATIYARAGNVQGGPEAAPLRACSPAALVADGTAA</sequence>